<dbReference type="RefSeq" id="WP_129435631.1">
    <property type="nucleotide sequence ID" value="NZ_SBKO01000002.1"/>
</dbReference>
<keyword evidence="1" id="KW-1133">Transmembrane helix</keyword>
<dbReference type="Proteomes" id="UP000290283">
    <property type="component" value="Unassembled WGS sequence"/>
</dbReference>
<reference evidence="3" key="1">
    <citation type="submission" date="2019-01" db="EMBL/GenBank/DDBJ databases">
        <title>Cytophagaceae bacterium strain CAR-16.</title>
        <authorList>
            <person name="Chen W.-M."/>
        </authorList>
    </citation>
    <scope>NUCLEOTIDE SEQUENCE [LARGE SCALE GENOMIC DNA]</scope>
    <source>
        <strain evidence="3">LLJ-11</strain>
    </source>
</reference>
<organism evidence="2 3">
    <name type="scientific">Flavobacterium amnicola</name>
    <dbReference type="NCBI Taxonomy" id="2506422"/>
    <lineage>
        <taxon>Bacteria</taxon>
        <taxon>Pseudomonadati</taxon>
        <taxon>Bacteroidota</taxon>
        <taxon>Flavobacteriia</taxon>
        <taxon>Flavobacteriales</taxon>
        <taxon>Flavobacteriaceae</taxon>
        <taxon>Flavobacterium</taxon>
    </lineage>
</organism>
<feature type="transmembrane region" description="Helical" evidence="1">
    <location>
        <begin position="7"/>
        <end position="25"/>
    </location>
</feature>
<keyword evidence="1" id="KW-0812">Transmembrane</keyword>
<dbReference type="EMBL" id="SBKO01000002">
    <property type="protein sequence ID" value="RXR19173.1"/>
    <property type="molecule type" value="Genomic_DNA"/>
</dbReference>
<dbReference type="AlphaFoldDB" id="A0A4Q1K2A9"/>
<gene>
    <name evidence="2" type="ORF">EQG63_06920</name>
</gene>
<feature type="transmembrane region" description="Helical" evidence="1">
    <location>
        <begin position="67"/>
        <end position="87"/>
    </location>
</feature>
<evidence type="ECO:0000256" key="1">
    <source>
        <dbReference type="SAM" id="Phobius"/>
    </source>
</evidence>
<comment type="caution">
    <text evidence="2">The sequence shown here is derived from an EMBL/GenBank/DDBJ whole genome shotgun (WGS) entry which is preliminary data.</text>
</comment>
<name>A0A4Q1K2A9_9FLAO</name>
<feature type="transmembrane region" description="Helical" evidence="1">
    <location>
        <begin position="37"/>
        <end position="55"/>
    </location>
</feature>
<evidence type="ECO:0000313" key="3">
    <source>
        <dbReference type="Proteomes" id="UP000290283"/>
    </source>
</evidence>
<proteinExistence type="predicted"/>
<evidence type="ECO:0000313" key="2">
    <source>
        <dbReference type="EMBL" id="RXR19173.1"/>
    </source>
</evidence>
<accession>A0A4Q1K2A9</accession>
<dbReference type="OrthoDB" id="9813621at2"/>
<keyword evidence="1" id="KW-0472">Membrane</keyword>
<sequence length="94" mass="10304">MKNTRLQLMIFGILGLLSIPLIAMQVTTEVNWSAGDFLIMGTLLLTVILLIEFVLQKITDTKSRIGIVALVLVLFLLIWAELAVGIFNSPFAGS</sequence>
<protein>
    <submittedName>
        <fullName evidence="2">Uncharacterized protein</fullName>
    </submittedName>
</protein>
<keyword evidence="3" id="KW-1185">Reference proteome</keyword>